<dbReference type="InterPro" id="IPR001054">
    <property type="entry name" value="A/G_cyclase"/>
</dbReference>
<dbReference type="InterPro" id="IPR050697">
    <property type="entry name" value="Adenylyl/Guanylyl_Cyclase_3/4"/>
</dbReference>
<dbReference type="Gene3D" id="3.30.70.1230">
    <property type="entry name" value="Nucleotide cyclase"/>
    <property type="match status" value="1"/>
</dbReference>
<dbReference type="CDD" id="cd07302">
    <property type="entry name" value="CHD"/>
    <property type="match status" value="1"/>
</dbReference>
<dbReference type="GO" id="GO:0004016">
    <property type="term" value="F:adenylate cyclase activity"/>
    <property type="evidence" value="ECO:0007669"/>
    <property type="project" value="UniProtKB-ARBA"/>
</dbReference>
<proteinExistence type="inferred from homology"/>
<dbReference type="InterPro" id="IPR029787">
    <property type="entry name" value="Nucleotide_cyclase"/>
</dbReference>
<dbReference type="PANTHER" id="PTHR43081">
    <property type="entry name" value="ADENYLATE CYCLASE, TERMINAL-DIFFERENTIATION SPECIFIC-RELATED"/>
    <property type="match status" value="1"/>
</dbReference>
<name>A0A7T7MBF9_9ACTO</name>
<feature type="domain" description="Guanylate cyclase" evidence="2">
    <location>
        <begin position="131"/>
        <end position="240"/>
    </location>
</feature>
<evidence type="ECO:0000259" key="2">
    <source>
        <dbReference type="PROSITE" id="PS50125"/>
    </source>
</evidence>
<reference evidence="3 4" key="1">
    <citation type="submission" date="2020-12" db="EMBL/GenBank/DDBJ databases">
        <authorList>
            <person name="Zhou J."/>
        </authorList>
    </citation>
    <scope>NUCLEOTIDE SEQUENCE [LARGE SCALE GENOMIC DNA]</scope>
    <source>
        <strain evidence="3 4">CCUG 61299</strain>
    </source>
</reference>
<evidence type="ECO:0000313" key="3">
    <source>
        <dbReference type="EMBL" id="QQM68435.1"/>
    </source>
</evidence>
<accession>A0A7T7MBF9</accession>
<dbReference type="SUPFAM" id="SSF55073">
    <property type="entry name" value="Nucleotide cyclase"/>
    <property type="match status" value="1"/>
</dbReference>
<dbReference type="KEGG" id="awe:JG540_08220"/>
<dbReference type="GO" id="GO:0009190">
    <property type="term" value="P:cyclic nucleotide biosynthetic process"/>
    <property type="evidence" value="ECO:0007669"/>
    <property type="project" value="InterPro"/>
</dbReference>
<dbReference type="Pfam" id="PF00211">
    <property type="entry name" value="Guanylate_cyc"/>
    <property type="match status" value="1"/>
</dbReference>
<sequence>MGFADVMPGQVLFTDQDVDSLKSVINLLKEKRLSRATLNELLRAQSYTMDRLVLWQLEAFVFELSRRRSMDDSAARLLCLEHVEEMIEPLVAQVVYAWKRHLAALVSRTEAEVARRGQEEVGQDLFPLTRSLGFVDIVSFTKRAQTMGVADLTSMLNDFESTARDVVTSRGARVVKTIGDAVMYIADDLPTAADVVTALVDELQAGPDMLLVRASLVHGRVVSRSGDVFGPTVNLASRLVDTAAPGGIRMDEPTALALVNGPAGSRYRVRPCHEVVVRGLGQIVPWELERA</sequence>
<keyword evidence="4" id="KW-1185">Reference proteome</keyword>
<gene>
    <name evidence="3" type="ORF">JG540_08220</name>
</gene>
<organism evidence="3 4">
    <name type="scientific">Actinomyces weissii</name>
    <dbReference type="NCBI Taxonomy" id="675090"/>
    <lineage>
        <taxon>Bacteria</taxon>
        <taxon>Bacillati</taxon>
        <taxon>Actinomycetota</taxon>
        <taxon>Actinomycetes</taxon>
        <taxon>Actinomycetales</taxon>
        <taxon>Actinomycetaceae</taxon>
        <taxon>Actinomyces</taxon>
    </lineage>
</organism>
<dbReference type="Proteomes" id="UP000595895">
    <property type="component" value="Chromosome"/>
</dbReference>
<dbReference type="GO" id="GO:0035556">
    <property type="term" value="P:intracellular signal transduction"/>
    <property type="evidence" value="ECO:0007669"/>
    <property type="project" value="InterPro"/>
</dbReference>
<evidence type="ECO:0000313" key="4">
    <source>
        <dbReference type="Proteomes" id="UP000595895"/>
    </source>
</evidence>
<dbReference type="PROSITE" id="PS50125">
    <property type="entry name" value="GUANYLATE_CYCLASE_2"/>
    <property type="match status" value="1"/>
</dbReference>
<protein>
    <submittedName>
        <fullName evidence="3">Adenylate/guanylate cyclase domain-containing protein</fullName>
    </submittedName>
</protein>
<dbReference type="PANTHER" id="PTHR43081:SF1">
    <property type="entry name" value="ADENYLATE CYCLASE, TERMINAL-DIFFERENTIATION SPECIFIC"/>
    <property type="match status" value="1"/>
</dbReference>
<dbReference type="EMBL" id="CP066802">
    <property type="protein sequence ID" value="QQM68435.1"/>
    <property type="molecule type" value="Genomic_DNA"/>
</dbReference>
<dbReference type="AlphaFoldDB" id="A0A7T7MBF9"/>
<comment type="similarity">
    <text evidence="1">Belongs to the adenylyl cyclase class-3 family.</text>
</comment>
<dbReference type="SMART" id="SM00044">
    <property type="entry name" value="CYCc"/>
    <property type="match status" value="1"/>
</dbReference>
<evidence type="ECO:0000256" key="1">
    <source>
        <dbReference type="ARBA" id="ARBA00005381"/>
    </source>
</evidence>